<evidence type="ECO:0000313" key="3">
    <source>
        <dbReference type="Proteomes" id="UP000541810"/>
    </source>
</evidence>
<protein>
    <recommendedName>
        <fullName evidence="1">THUMP-like domain-containing protein</fullName>
    </recommendedName>
</protein>
<dbReference type="InterPro" id="IPR029063">
    <property type="entry name" value="SAM-dependent_MTases_sf"/>
</dbReference>
<dbReference type="Proteomes" id="UP000541810">
    <property type="component" value="Unassembled WGS sequence"/>
</dbReference>
<dbReference type="RefSeq" id="WP_184678170.1">
    <property type="nucleotide sequence ID" value="NZ_JACHGY010000001.1"/>
</dbReference>
<dbReference type="PANTHER" id="PTHR14741">
    <property type="entry name" value="S-ADENOSYLMETHIONINE-DEPENDENT METHYLTRANSFERASE RELATED"/>
    <property type="match status" value="1"/>
</dbReference>
<reference evidence="2 3" key="1">
    <citation type="submission" date="2020-08" db="EMBL/GenBank/DDBJ databases">
        <title>Genomic Encyclopedia of Type Strains, Phase IV (KMG-IV): sequencing the most valuable type-strain genomes for metagenomic binning, comparative biology and taxonomic classification.</title>
        <authorList>
            <person name="Goeker M."/>
        </authorList>
    </citation>
    <scope>NUCLEOTIDE SEQUENCE [LARGE SCALE GENOMIC DNA]</scope>
    <source>
        <strain evidence="2 3">DSM 103725</strain>
    </source>
</reference>
<gene>
    <name evidence="2" type="ORF">HNQ40_002475</name>
</gene>
<feature type="domain" description="THUMP-like" evidence="1">
    <location>
        <begin position="317"/>
        <end position="391"/>
    </location>
</feature>
<dbReference type="EMBL" id="JACHGY010000001">
    <property type="protein sequence ID" value="MBB6430669.1"/>
    <property type="molecule type" value="Genomic_DNA"/>
</dbReference>
<dbReference type="SUPFAM" id="SSF53335">
    <property type="entry name" value="S-adenosyl-L-methionine-dependent methyltransferases"/>
    <property type="match status" value="1"/>
</dbReference>
<dbReference type="Pfam" id="PF18096">
    <property type="entry name" value="Thump_like"/>
    <property type="match status" value="1"/>
</dbReference>
<name>A0A7X0H7H5_9BACT</name>
<organism evidence="2 3">
    <name type="scientific">Algisphaera agarilytica</name>
    <dbReference type="NCBI Taxonomy" id="1385975"/>
    <lineage>
        <taxon>Bacteria</taxon>
        <taxon>Pseudomonadati</taxon>
        <taxon>Planctomycetota</taxon>
        <taxon>Phycisphaerae</taxon>
        <taxon>Phycisphaerales</taxon>
        <taxon>Phycisphaeraceae</taxon>
        <taxon>Algisphaera</taxon>
    </lineage>
</organism>
<sequence>MTEYPLATWQAVADQDELLQRAAETDPVDVASVSRLRKHYSAHEVGIALELVQARKKAAAKFPDHADQLLADVSGIEQASSLHSARHKAQRIAGAGVSHVIDLCCGIGGDAMGFTAEGLGVTAIDRDPVRAWMAQENAGGGSRVIDAESLLDSEVLADTALHLDPARRTGAGRVFRFADYQPDPATIAALLGRYPDAAVKLSPAVNPAELDEHLPDAAPSGEIEFISEVGRLVQAVLWTGRLAHDTSRTATLLTSDQTHTLTGEPDEPAFGFAQRYLFTVDSAVERAGLMHLLGLPAIHPRLGLLTADHPVDSPWLTGFELLAELPYSAKNPKKIKAWLDDHDAGLVEIKTRGKAVDPDPLQRALRGTGSTPYTLFVLRFDQKLACLICRRLA</sequence>
<comment type="caution">
    <text evidence="2">The sequence shown here is derived from an EMBL/GenBank/DDBJ whole genome shotgun (WGS) entry which is preliminary data.</text>
</comment>
<dbReference type="AlphaFoldDB" id="A0A7X0H7H5"/>
<dbReference type="InterPro" id="IPR041497">
    <property type="entry name" value="Thump-like"/>
</dbReference>
<dbReference type="PANTHER" id="PTHR14741:SF32">
    <property type="entry name" value="TRIMETHYLGUANOSINE SYNTHASE"/>
    <property type="match status" value="1"/>
</dbReference>
<proteinExistence type="predicted"/>
<dbReference type="Gene3D" id="3.40.50.150">
    <property type="entry name" value="Vaccinia Virus protein VP39"/>
    <property type="match status" value="1"/>
</dbReference>
<evidence type="ECO:0000259" key="1">
    <source>
        <dbReference type="Pfam" id="PF18096"/>
    </source>
</evidence>
<keyword evidence="3" id="KW-1185">Reference proteome</keyword>
<accession>A0A7X0H7H5</accession>
<evidence type="ECO:0000313" key="2">
    <source>
        <dbReference type="EMBL" id="MBB6430669.1"/>
    </source>
</evidence>